<dbReference type="Proteomes" id="UP000046393">
    <property type="component" value="Unplaced"/>
</dbReference>
<reference evidence="6" key="1">
    <citation type="submission" date="2017-02" db="UniProtKB">
        <authorList>
            <consortium name="WormBaseParasite"/>
        </authorList>
    </citation>
    <scope>IDENTIFICATION</scope>
</reference>
<protein>
    <submittedName>
        <fullName evidence="6">GCV_T domain-containing protein</fullName>
    </submittedName>
</protein>
<dbReference type="AlphaFoldDB" id="A0A0N5ARI8"/>
<proteinExistence type="predicted"/>
<organism evidence="5 6">
    <name type="scientific">Syphacia muris</name>
    <dbReference type="NCBI Taxonomy" id="451379"/>
    <lineage>
        <taxon>Eukaryota</taxon>
        <taxon>Metazoa</taxon>
        <taxon>Ecdysozoa</taxon>
        <taxon>Nematoda</taxon>
        <taxon>Chromadorea</taxon>
        <taxon>Rhabditida</taxon>
        <taxon>Spirurina</taxon>
        <taxon>Oxyuridomorpha</taxon>
        <taxon>Oxyuroidea</taxon>
        <taxon>Oxyuridae</taxon>
        <taxon>Syphacia</taxon>
    </lineage>
</organism>
<feature type="domain" description="CAF17 C-terminal" evidence="4">
    <location>
        <begin position="196"/>
        <end position="262"/>
    </location>
</feature>
<comment type="subcellular location">
    <subcellularLocation>
        <location evidence="1">Mitochondrion</location>
    </subcellularLocation>
</comment>
<dbReference type="PIRSF" id="PIRSF006487">
    <property type="entry name" value="GcvT"/>
    <property type="match status" value="1"/>
</dbReference>
<accession>A0A0N5ARI8</accession>
<dbReference type="STRING" id="451379.A0A0N5ARI8"/>
<evidence type="ECO:0000256" key="3">
    <source>
        <dbReference type="ARBA" id="ARBA00023128"/>
    </source>
</evidence>
<keyword evidence="3" id="KW-0496">Mitochondrion</keyword>
<evidence type="ECO:0000313" key="6">
    <source>
        <dbReference type="WBParaSite" id="SMUV_0000733901-mRNA-1"/>
    </source>
</evidence>
<name>A0A0N5ARI8_9BILA</name>
<keyword evidence="2" id="KW-0809">Transit peptide</keyword>
<dbReference type="InterPro" id="IPR045179">
    <property type="entry name" value="YgfZ/GcvT"/>
</dbReference>
<dbReference type="Pfam" id="PF25455">
    <property type="entry name" value="Beta-barrel_CAF17_C"/>
    <property type="match status" value="1"/>
</dbReference>
<dbReference type="PANTHER" id="PTHR22602">
    <property type="entry name" value="TRANSFERASE CAF17, MITOCHONDRIAL-RELATED"/>
    <property type="match status" value="1"/>
</dbReference>
<dbReference type="Gene3D" id="3.30.1360.120">
    <property type="entry name" value="Probable tRNA modification gtpase trme, domain 1"/>
    <property type="match status" value="2"/>
</dbReference>
<sequence>MSSVVALSHRLVLKLTGSEVLPYLQRLITADVELLSNKTLNYAFLLNARGRIVEDIFLLTQRNENHFAVLLECGRKNVSSFFKLLKRYVMHKDVCIEITDYNAYFVQQCSHQNDIVDPRVSHFGGRVYSKQTPDGEVRDLSFYHNRRYEFGIPEGEEIYGRIPVFCNGDLMSGISSNKGCYVGQETTTLSMSNMVRQRIVPFICTGNVSGCVWKDDGNVGSVVSCDGNRGLAIVKTEIISMFPVKLNTDNGSITLFVPDWWPISARKSLKFN</sequence>
<dbReference type="NCBIfam" id="TIGR03317">
    <property type="entry name" value="ygfZ_signature"/>
    <property type="match status" value="1"/>
</dbReference>
<dbReference type="InterPro" id="IPR017703">
    <property type="entry name" value="YgfZ/GCV_T_CS"/>
</dbReference>
<evidence type="ECO:0000313" key="5">
    <source>
        <dbReference type="Proteomes" id="UP000046393"/>
    </source>
</evidence>
<evidence type="ECO:0000256" key="2">
    <source>
        <dbReference type="ARBA" id="ARBA00022946"/>
    </source>
</evidence>
<dbReference type="InterPro" id="IPR027266">
    <property type="entry name" value="TrmE/GcvT-like"/>
</dbReference>
<dbReference type="WBParaSite" id="SMUV_0000733901-mRNA-1">
    <property type="protein sequence ID" value="SMUV_0000733901-mRNA-1"/>
    <property type="gene ID" value="SMUV_0000733901"/>
</dbReference>
<dbReference type="GO" id="GO:0016226">
    <property type="term" value="P:iron-sulfur cluster assembly"/>
    <property type="evidence" value="ECO:0007669"/>
    <property type="project" value="TreeGrafter"/>
</dbReference>
<evidence type="ECO:0000256" key="1">
    <source>
        <dbReference type="ARBA" id="ARBA00004173"/>
    </source>
</evidence>
<dbReference type="SUPFAM" id="SSF103025">
    <property type="entry name" value="Folate-binding domain"/>
    <property type="match status" value="1"/>
</dbReference>
<dbReference type="InterPro" id="IPR057460">
    <property type="entry name" value="CAF17_C"/>
</dbReference>
<keyword evidence="5" id="KW-1185">Reference proteome</keyword>
<dbReference type="PANTHER" id="PTHR22602:SF0">
    <property type="entry name" value="TRANSFERASE CAF17, MITOCHONDRIAL-RELATED"/>
    <property type="match status" value="1"/>
</dbReference>
<evidence type="ECO:0000259" key="4">
    <source>
        <dbReference type="Pfam" id="PF25455"/>
    </source>
</evidence>
<dbReference type="GO" id="GO:0005759">
    <property type="term" value="C:mitochondrial matrix"/>
    <property type="evidence" value="ECO:0007669"/>
    <property type="project" value="TreeGrafter"/>
</dbReference>